<dbReference type="AlphaFoldDB" id="A0AAN7DGH2"/>
<feature type="compositionally biased region" description="Low complexity" evidence="1">
    <location>
        <begin position="22"/>
        <end position="34"/>
    </location>
</feature>
<comment type="caution">
    <text evidence="2">The sequence shown here is derived from an EMBL/GenBank/DDBJ whole genome shotgun (WGS) entry which is preliminary data.</text>
</comment>
<feature type="region of interest" description="Disordered" evidence="1">
    <location>
        <begin position="208"/>
        <end position="240"/>
    </location>
</feature>
<dbReference type="EMBL" id="JASEJX010000014">
    <property type="protein sequence ID" value="KAK4516618.1"/>
    <property type="molecule type" value="Genomic_DNA"/>
</dbReference>
<evidence type="ECO:0000313" key="2">
    <source>
        <dbReference type="EMBL" id="KAK4516618.1"/>
    </source>
</evidence>
<proteinExistence type="predicted"/>
<gene>
    <name evidence="2" type="ORF">ATC70_011593</name>
</gene>
<evidence type="ECO:0000313" key="3">
    <source>
        <dbReference type="Proteomes" id="UP001304243"/>
    </source>
</evidence>
<accession>A0AAN7DGH2</accession>
<organism evidence="2 3">
    <name type="scientific">Mucor velutinosus</name>
    <dbReference type="NCBI Taxonomy" id="708070"/>
    <lineage>
        <taxon>Eukaryota</taxon>
        <taxon>Fungi</taxon>
        <taxon>Fungi incertae sedis</taxon>
        <taxon>Mucoromycota</taxon>
        <taxon>Mucoromycotina</taxon>
        <taxon>Mucoromycetes</taxon>
        <taxon>Mucorales</taxon>
        <taxon>Mucorineae</taxon>
        <taxon>Mucoraceae</taxon>
        <taxon>Mucor</taxon>
    </lineage>
</organism>
<feature type="compositionally biased region" description="Polar residues" evidence="1">
    <location>
        <begin position="208"/>
        <end position="225"/>
    </location>
</feature>
<protein>
    <submittedName>
        <fullName evidence="2">Uncharacterized protein</fullName>
    </submittedName>
</protein>
<evidence type="ECO:0000256" key="1">
    <source>
        <dbReference type="SAM" id="MobiDB-lite"/>
    </source>
</evidence>
<keyword evidence="3" id="KW-1185">Reference proteome</keyword>
<feature type="compositionally biased region" description="Basic residues" evidence="1">
    <location>
        <begin position="9"/>
        <end position="20"/>
    </location>
</feature>
<feature type="region of interest" description="Disordered" evidence="1">
    <location>
        <begin position="1"/>
        <end position="38"/>
    </location>
</feature>
<dbReference type="Proteomes" id="UP001304243">
    <property type="component" value="Unassembled WGS sequence"/>
</dbReference>
<sequence>MTSESNTMTHHHPRKSHRVYRSPSSPSEPSPYAKSSKETMMEIDAKDEEAGTILMALSQHATRIRSNSVSNDRNATIKAAAAASTSAMTARSNSMSIRNLLDNETSSSTEIPSIRPYQSISTGYKPRYETRRKGFQICLTQRSAVSTDEDMYHHRRKQRSFSRYPNNHNNNHHHSKYHPVLKIRGNTAHIHISYRIHAHQASLYETNTPKPTKTIHSSYPRTSHSAPYMDHHHGHPYSYR</sequence>
<name>A0AAN7DGH2_9FUNG</name>
<dbReference type="GeneID" id="89955279"/>
<dbReference type="RefSeq" id="XP_064683284.1">
    <property type="nucleotide sequence ID" value="XM_064830782.1"/>
</dbReference>
<reference evidence="2 3" key="1">
    <citation type="submission" date="2022-11" db="EMBL/GenBank/DDBJ databases">
        <title>Mucor velutinosus strain NIH1002 WGS.</title>
        <authorList>
            <person name="Subramanian P."/>
            <person name="Mullikin J.C."/>
            <person name="Segre J.A."/>
            <person name="Zelazny A.M."/>
        </authorList>
    </citation>
    <scope>NUCLEOTIDE SEQUENCE [LARGE SCALE GENOMIC DNA]</scope>
    <source>
        <strain evidence="2 3">NIH1002</strain>
    </source>
</reference>